<reference evidence="2" key="1">
    <citation type="submission" date="2022-06" db="EMBL/GenBank/DDBJ databases">
        <title>Genome Sequence of Candolleomyces eurysporus.</title>
        <authorList>
            <person name="Buettner E."/>
        </authorList>
    </citation>
    <scope>NUCLEOTIDE SEQUENCE</scope>
    <source>
        <strain evidence="2">VTCC 930004</strain>
    </source>
</reference>
<organism evidence="2 3">
    <name type="scientific">Candolleomyces eurysporus</name>
    <dbReference type="NCBI Taxonomy" id="2828524"/>
    <lineage>
        <taxon>Eukaryota</taxon>
        <taxon>Fungi</taxon>
        <taxon>Dikarya</taxon>
        <taxon>Basidiomycota</taxon>
        <taxon>Agaricomycotina</taxon>
        <taxon>Agaricomycetes</taxon>
        <taxon>Agaricomycetidae</taxon>
        <taxon>Agaricales</taxon>
        <taxon>Agaricineae</taxon>
        <taxon>Psathyrellaceae</taxon>
        <taxon>Candolleomyces</taxon>
    </lineage>
</organism>
<evidence type="ECO:0000259" key="1">
    <source>
        <dbReference type="Pfam" id="PF01105"/>
    </source>
</evidence>
<dbReference type="Pfam" id="PF01105">
    <property type="entry name" value="EMP24_GP25L"/>
    <property type="match status" value="1"/>
</dbReference>
<dbReference type="AlphaFoldDB" id="A0A9W8JE47"/>
<proteinExistence type="predicted"/>
<evidence type="ECO:0000313" key="2">
    <source>
        <dbReference type="EMBL" id="KAJ2934166.1"/>
    </source>
</evidence>
<sequence length="68" mass="7665">MVFVFVWLIVDVSSDQTSKISRIVDLDVDIGADAVDYNAIANQEFLSGLESEMRKIEGQLKEIIDEMN</sequence>
<dbReference type="InterPro" id="IPR009038">
    <property type="entry name" value="GOLD_dom"/>
</dbReference>
<accession>A0A9W8JE47</accession>
<comment type="caution">
    <text evidence="2">The sequence shown here is derived from an EMBL/GenBank/DDBJ whole genome shotgun (WGS) entry which is preliminary data.</text>
</comment>
<feature type="non-terminal residue" evidence="2">
    <location>
        <position position="68"/>
    </location>
</feature>
<protein>
    <recommendedName>
        <fullName evidence="1">GOLD domain-containing protein</fullName>
    </recommendedName>
</protein>
<gene>
    <name evidence="2" type="ORF">H1R20_g2888</name>
</gene>
<name>A0A9W8JE47_9AGAR</name>
<keyword evidence="3" id="KW-1185">Reference proteome</keyword>
<dbReference type="EMBL" id="JANBPK010000725">
    <property type="protein sequence ID" value="KAJ2934166.1"/>
    <property type="molecule type" value="Genomic_DNA"/>
</dbReference>
<feature type="domain" description="GOLD" evidence="1">
    <location>
        <begin position="16"/>
        <end position="68"/>
    </location>
</feature>
<dbReference type="Proteomes" id="UP001140091">
    <property type="component" value="Unassembled WGS sequence"/>
</dbReference>
<evidence type="ECO:0000313" key="3">
    <source>
        <dbReference type="Proteomes" id="UP001140091"/>
    </source>
</evidence>
<dbReference type="OrthoDB" id="759142at2759"/>